<evidence type="ECO:0000313" key="2">
    <source>
        <dbReference type="EMBL" id="NNV57282.1"/>
    </source>
</evidence>
<reference evidence="2" key="1">
    <citation type="submission" date="2019-10" db="EMBL/GenBank/DDBJ databases">
        <title>Draft genome sequence of Panacibacter sp. KCS-6.</title>
        <authorList>
            <person name="Yim K.J."/>
        </authorList>
    </citation>
    <scope>NUCLEOTIDE SEQUENCE</scope>
    <source>
        <strain evidence="2">KCS-6</strain>
    </source>
</reference>
<dbReference type="Proteomes" id="UP000598971">
    <property type="component" value="Unassembled WGS sequence"/>
</dbReference>
<dbReference type="RefSeq" id="WP_171609231.1">
    <property type="nucleotide sequence ID" value="NZ_WHPF01000014.1"/>
</dbReference>
<protein>
    <recommendedName>
        <fullName evidence="4">Peptidase S74 domain-containing protein</fullName>
    </recommendedName>
</protein>
<evidence type="ECO:0008006" key="4">
    <source>
        <dbReference type="Google" id="ProtNLM"/>
    </source>
</evidence>
<proteinExistence type="predicted"/>
<sequence length="351" mass="37726">MHNNIKVNILKKIISLTALNLILTTIIMGQTNKFPATGNAGIGTLTPLTALEINAAGTTVGGSSQLVALLRNTNYNSTHSSGETRLGFGFANHYGAAISAQKETVNTTGFRFYTEYGYNTPLLALSINALGNIGIGNSAPPGKLSVSSNTAAANGFSEITIDNLGAGNFNGSSIRNIYTQSSPSPLNPRLAFLVQNTGTNTYANLIERMTILGNGNVLIGKSTQANSTYMLDVNGIIRSNQVVVNTNGADYVFDQSYKLATLSQVEDFINSNHHLPEIASAEEMQKNGVSLGENQILLLKKIEELTLYLIDQHKKQLAQQELIDQQAKLLNEQQAVLKDMQAAIGKLKNHQ</sequence>
<accession>A0A8J8FH23</accession>
<name>A0A8J8FH23_9BACT</name>
<organism evidence="2 3">
    <name type="scientific">Limnovirga soli</name>
    <dbReference type="NCBI Taxonomy" id="2656915"/>
    <lineage>
        <taxon>Bacteria</taxon>
        <taxon>Pseudomonadati</taxon>
        <taxon>Bacteroidota</taxon>
        <taxon>Chitinophagia</taxon>
        <taxon>Chitinophagales</taxon>
        <taxon>Chitinophagaceae</taxon>
        <taxon>Limnovirga</taxon>
    </lineage>
</organism>
<keyword evidence="1" id="KW-0175">Coiled coil</keyword>
<feature type="coiled-coil region" evidence="1">
    <location>
        <begin position="323"/>
        <end position="350"/>
    </location>
</feature>
<dbReference type="AlphaFoldDB" id="A0A8J8FH23"/>
<evidence type="ECO:0000256" key="1">
    <source>
        <dbReference type="SAM" id="Coils"/>
    </source>
</evidence>
<evidence type="ECO:0000313" key="3">
    <source>
        <dbReference type="Proteomes" id="UP000598971"/>
    </source>
</evidence>
<comment type="caution">
    <text evidence="2">The sequence shown here is derived from an EMBL/GenBank/DDBJ whole genome shotgun (WGS) entry which is preliminary data.</text>
</comment>
<keyword evidence="3" id="KW-1185">Reference proteome</keyword>
<gene>
    <name evidence="2" type="ORF">GD597_17555</name>
</gene>
<dbReference type="EMBL" id="WHPF01000014">
    <property type="protein sequence ID" value="NNV57282.1"/>
    <property type="molecule type" value="Genomic_DNA"/>
</dbReference>